<protein>
    <submittedName>
        <fullName evidence="3">Uncharacterized protein</fullName>
    </submittedName>
</protein>
<dbReference type="GeneID" id="85413358"/>
<dbReference type="PANTHER" id="PTHR35394">
    <property type="entry name" value="DUF3176 DOMAIN-CONTAINING PROTEIN"/>
    <property type="match status" value="1"/>
</dbReference>
<feature type="transmembrane region" description="Helical" evidence="2">
    <location>
        <begin position="165"/>
        <end position="185"/>
    </location>
</feature>
<keyword evidence="4" id="KW-1185">Reference proteome</keyword>
<comment type="caution">
    <text evidence="3">The sequence shown here is derived from an EMBL/GenBank/DDBJ whole genome shotgun (WGS) entry which is preliminary data.</text>
</comment>
<dbReference type="EMBL" id="MLFU01000089">
    <property type="protein sequence ID" value="KAK1484009.1"/>
    <property type="molecule type" value="Genomic_DNA"/>
</dbReference>
<reference evidence="3 4" key="1">
    <citation type="submission" date="2016-10" db="EMBL/GenBank/DDBJ databases">
        <title>The genome sequence of Colletotrichum fioriniae PJ7.</title>
        <authorList>
            <person name="Baroncelli R."/>
        </authorList>
    </citation>
    <scope>NUCLEOTIDE SEQUENCE [LARGE SCALE GENOMIC DNA]</scope>
    <source>
        <strain evidence="3 4">Tom-12</strain>
    </source>
</reference>
<keyword evidence="2" id="KW-1133">Transmembrane helix</keyword>
<evidence type="ECO:0000313" key="4">
    <source>
        <dbReference type="Proteomes" id="UP001227543"/>
    </source>
</evidence>
<feature type="transmembrane region" description="Helical" evidence="2">
    <location>
        <begin position="130"/>
        <end position="153"/>
    </location>
</feature>
<evidence type="ECO:0000256" key="1">
    <source>
        <dbReference type="SAM" id="MobiDB-lite"/>
    </source>
</evidence>
<feature type="transmembrane region" description="Helical" evidence="2">
    <location>
        <begin position="236"/>
        <end position="259"/>
    </location>
</feature>
<keyword evidence="2" id="KW-0812">Transmembrane</keyword>
<dbReference type="PANTHER" id="PTHR35394:SF5">
    <property type="entry name" value="DUF3176 DOMAIN-CONTAINING PROTEIN"/>
    <property type="match status" value="1"/>
</dbReference>
<dbReference type="InterPro" id="IPR021514">
    <property type="entry name" value="DUF3176"/>
</dbReference>
<dbReference type="Pfam" id="PF11374">
    <property type="entry name" value="DUF3176"/>
    <property type="match status" value="1"/>
</dbReference>
<keyword evidence="2" id="KW-0472">Membrane</keyword>
<name>A0ABQ9QSX0_9PEZI</name>
<proteinExistence type="predicted"/>
<accession>A0ABQ9QSX0</accession>
<organism evidence="3 4">
    <name type="scientific">Colletotrichum tamarilloi</name>
    <dbReference type="NCBI Taxonomy" id="1209934"/>
    <lineage>
        <taxon>Eukaryota</taxon>
        <taxon>Fungi</taxon>
        <taxon>Dikarya</taxon>
        <taxon>Ascomycota</taxon>
        <taxon>Pezizomycotina</taxon>
        <taxon>Sordariomycetes</taxon>
        <taxon>Hypocreomycetidae</taxon>
        <taxon>Glomerellales</taxon>
        <taxon>Glomerellaceae</taxon>
        <taxon>Colletotrichum</taxon>
        <taxon>Colletotrichum acutatum species complex</taxon>
    </lineage>
</organism>
<evidence type="ECO:0000256" key="2">
    <source>
        <dbReference type="SAM" id="Phobius"/>
    </source>
</evidence>
<evidence type="ECO:0000313" key="3">
    <source>
        <dbReference type="EMBL" id="KAK1484009.1"/>
    </source>
</evidence>
<dbReference type="RefSeq" id="XP_060376264.1">
    <property type="nucleotide sequence ID" value="XM_060529120.1"/>
</dbReference>
<feature type="transmembrane region" description="Helical" evidence="2">
    <location>
        <begin position="668"/>
        <end position="688"/>
    </location>
</feature>
<feature type="compositionally biased region" description="Basic and acidic residues" evidence="1">
    <location>
        <begin position="20"/>
        <end position="32"/>
    </location>
</feature>
<dbReference type="Proteomes" id="UP001227543">
    <property type="component" value="Unassembled WGS sequence"/>
</dbReference>
<feature type="region of interest" description="Disordered" evidence="1">
    <location>
        <begin position="1"/>
        <end position="38"/>
    </location>
</feature>
<sequence length="762" mass="84482">MSPTHTPQDDHRSLSTSVFSDRHNTASSERDSSSLSLATTECAKVPDPYSPNCSNPPFISSPPAAVPRDGDRRIYHFATGIKTSLTSSVSQLRNRGRRGDKTIALEECHMKGVRMRTVEPKYFIGIWKTWWMEILSSLLAIGCLIAIVIILAFHDGKPLPHWPDLISINTMVAVFTAIFKASLMMPVAEGIGQLKWDCFQRPRRLADIVLYDDATRGPWGSLMLIIKRVFQVQRTYLAGLGALITVAALAIDPISQAMIEHKRCLLPTQSANASLAEVPRANNYSAGRIRNEPVLYFSDSEPGGPLGAIMESAIKQGLIQPQETAAMINFRCPTGNCNFTGEGHGSYFSSLAICHSCQDITEQITRSDDPDISGHSVWRLHFDSFNGTNGGSTEVYSAWNSTKLSLKSTTKLLGYDEGPFVPFYSFDVLMVVNPDPSCKEGWQSSTIAIASRCRLDACVKRYNGSVQDGVYRETERPELEGTLNYNPHGHFSQEEMLWALLTKTSLVDGKERLCTAEANGAPHTVRVASVDGHRYRVGSEDRFKWQNFTMKSFPRECVWAIDSSSWQGIISTLELLLDTTVTGSLSDDISLYEGPEWLKRIYSNGAGNFSTVENMARGLANSMTAAIRNQPYGDINDEYTGLLDPDLLRTSIGTTLTVYTCIYVNWHWIAYLASLLVLQWTFSVSVLLKQRSSCGDDRQRQMGWKSSPLALLFNGLDESLSQKHKDLYTLDEMNQVAESTTVQLAPASGSKGDALRFCEAKV</sequence>
<gene>
    <name evidence="3" type="ORF">CTAM01_13115</name>
</gene>